<keyword evidence="3" id="KW-1185">Reference proteome</keyword>
<dbReference type="EMBL" id="CAJNDS010000111">
    <property type="protein sequence ID" value="CAE6960342.1"/>
    <property type="molecule type" value="Genomic_DNA"/>
</dbReference>
<evidence type="ECO:0000313" key="2">
    <source>
        <dbReference type="EMBL" id="CAE6960342.1"/>
    </source>
</evidence>
<sequence>MVAATATLSVAALLACVGATCASESCPDSASLLAVGTKNTSNGAINGFTWDGKCHAVEEGGTLRENNLIFDLGAEGAPLYFEPQTYAVTDGQPVKESCLKVSDNQITFYAGRKESHFVGNVFNSHRDCHQLVASDEWTFPGVQRRECMLFPGKLNFVLEGYLGVGSSKVLLRIAQGSLLNLATNDWWLSGEQCQRVCDHSCERETAVVVRCGLQCGDFCFVSGGDYRFKVNRRLDGSACDAATLCSS</sequence>
<evidence type="ECO:0008006" key="4">
    <source>
        <dbReference type="Google" id="ProtNLM"/>
    </source>
</evidence>
<proteinExistence type="predicted"/>
<name>A0A812HU00_9DINO</name>
<dbReference type="Proteomes" id="UP000604046">
    <property type="component" value="Unassembled WGS sequence"/>
</dbReference>
<protein>
    <recommendedName>
        <fullName evidence="4">Altered inheritance of mitochondria protein 24, mitochondrial</fullName>
    </recommendedName>
</protein>
<dbReference type="AlphaFoldDB" id="A0A812HU00"/>
<reference evidence="2" key="1">
    <citation type="submission" date="2021-02" db="EMBL/GenBank/DDBJ databases">
        <authorList>
            <person name="Dougan E. K."/>
            <person name="Rhodes N."/>
            <person name="Thang M."/>
            <person name="Chan C."/>
        </authorList>
    </citation>
    <scope>NUCLEOTIDE SEQUENCE</scope>
</reference>
<accession>A0A812HU00</accession>
<feature type="signal peptide" evidence="1">
    <location>
        <begin position="1"/>
        <end position="22"/>
    </location>
</feature>
<keyword evidence="1" id="KW-0732">Signal</keyword>
<evidence type="ECO:0000256" key="1">
    <source>
        <dbReference type="SAM" id="SignalP"/>
    </source>
</evidence>
<organism evidence="2 3">
    <name type="scientific">Symbiodinium natans</name>
    <dbReference type="NCBI Taxonomy" id="878477"/>
    <lineage>
        <taxon>Eukaryota</taxon>
        <taxon>Sar</taxon>
        <taxon>Alveolata</taxon>
        <taxon>Dinophyceae</taxon>
        <taxon>Suessiales</taxon>
        <taxon>Symbiodiniaceae</taxon>
        <taxon>Symbiodinium</taxon>
    </lineage>
</organism>
<comment type="caution">
    <text evidence="2">The sequence shown here is derived from an EMBL/GenBank/DDBJ whole genome shotgun (WGS) entry which is preliminary data.</text>
</comment>
<evidence type="ECO:0000313" key="3">
    <source>
        <dbReference type="Proteomes" id="UP000604046"/>
    </source>
</evidence>
<gene>
    <name evidence="2" type="ORF">SNAT2548_LOCUS1928</name>
</gene>
<feature type="chain" id="PRO_5032858101" description="Altered inheritance of mitochondria protein 24, mitochondrial" evidence="1">
    <location>
        <begin position="23"/>
        <end position="247"/>
    </location>
</feature>